<dbReference type="Gene3D" id="1.20.1530.20">
    <property type="match status" value="1"/>
</dbReference>
<dbReference type="PANTHER" id="PTHR18640">
    <property type="entry name" value="SOLUTE CARRIER FAMILY 10 MEMBER 7"/>
    <property type="match status" value="1"/>
</dbReference>
<dbReference type="Pfam" id="PF13593">
    <property type="entry name" value="SBF_like"/>
    <property type="match status" value="1"/>
</dbReference>
<name>A0A196SLM7_BLAHN</name>
<feature type="region of interest" description="Disordered" evidence="1">
    <location>
        <begin position="1"/>
        <end position="20"/>
    </location>
</feature>
<dbReference type="InterPro" id="IPR038770">
    <property type="entry name" value="Na+/solute_symporter_sf"/>
</dbReference>
<feature type="transmembrane region" description="Helical" evidence="2">
    <location>
        <begin position="62"/>
        <end position="80"/>
    </location>
</feature>
<feature type="transmembrane region" description="Helical" evidence="2">
    <location>
        <begin position="31"/>
        <end position="50"/>
    </location>
</feature>
<dbReference type="EMBL" id="LXWW01000012">
    <property type="protein sequence ID" value="OAO17958.1"/>
    <property type="molecule type" value="Genomic_DNA"/>
</dbReference>
<keyword evidence="2" id="KW-1133">Transmembrane helix</keyword>
<feature type="transmembrane region" description="Helical" evidence="2">
    <location>
        <begin position="322"/>
        <end position="344"/>
    </location>
</feature>
<gene>
    <name evidence="3" type="ORF">AV274_0291</name>
</gene>
<dbReference type="AlphaFoldDB" id="A0A196SLM7"/>
<reference evidence="3 4" key="1">
    <citation type="submission" date="2016-05" db="EMBL/GenBank/DDBJ databases">
        <title>Nuclear genome of Blastocystis sp. subtype 1 NandII.</title>
        <authorList>
            <person name="Gentekaki E."/>
            <person name="Curtis B."/>
            <person name="Stairs C."/>
            <person name="Eme L."/>
            <person name="Herman E."/>
            <person name="Klimes V."/>
            <person name="Arias M.C."/>
            <person name="Elias M."/>
            <person name="Hilliou F."/>
            <person name="Klute M."/>
            <person name="Malik S.-B."/>
            <person name="Pightling A."/>
            <person name="Rachubinski R."/>
            <person name="Salas D."/>
            <person name="Schlacht A."/>
            <person name="Suga H."/>
            <person name="Archibald J."/>
            <person name="Ball S.G."/>
            <person name="Clark G."/>
            <person name="Dacks J."/>
            <person name="Van Der Giezen M."/>
            <person name="Tsaousis A."/>
            <person name="Roger A."/>
        </authorList>
    </citation>
    <scope>NUCLEOTIDE SEQUENCE [LARGE SCALE GENOMIC DNA]</scope>
    <source>
        <strain evidence="4">ATCC 50177 / NandII</strain>
    </source>
</reference>
<sequence length="389" mass="42336">MNTPTLKVVENPKAPTEKKEKTTWDKVKSKLMAVHLPIILLLAIGIGIFFPQPGIVMSKTPFSNFCVFMIFIISGIKLDTSSVKTALHYWPYFLTGLAIILLVTPFMGYLVLLIPLKTREMTVGIAVMCCCPTVLASAAILADQCGGNFALALLLSVMSNLLGVFISPVTTSLLFRSSGTSFKLDIVSLLIELLTIIALPMVIGYCAQLFIPAVARFAKRFSSLLKVFSSLFLCLVPWVKMSASSDKLKTMSLVDLALSIVIIIVVHYVFLLFTELVCKLTKSPTPITKSLALSCSMKTLPIAMTIISFLPPEVGSQGLMLLPAILFHFTQLINTSFLSVFWAAKMKKDFGEPEVEMKDIEAKPEVETKSVEAASPSGNAATETAVVPP</sequence>
<accession>A0A196SLM7</accession>
<proteinExistence type="predicted"/>
<feature type="transmembrane region" description="Helical" evidence="2">
    <location>
        <begin position="149"/>
        <end position="166"/>
    </location>
</feature>
<feature type="transmembrane region" description="Helical" evidence="2">
    <location>
        <begin position="290"/>
        <end position="310"/>
    </location>
</feature>
<keyword evidence="2" id="KW-0472">Membrane</keyword>
<dbReference type="STRING" id="478820.A0A196SLM7"/>
<feature type="transmembrane region" description="Helical" evidence="2">
    <location>
        <begin position="256"/>
        <end position="278"/>
    </location>
</feature>
<feature type="transmembrane region" description="Helical" evidence="2">
    <location>
        <begin position="223"/>
        <end position="241"/>
    </location>
</feature>
<dbReference type="PANTHER" id="PTHR18640:SF10">
    <property type="entry name" value="SODIUM_METABOLITE COTRANSPORTER BASS4, CHLOROPLASTIC-RELATED"/>
    <property type="match status" value="1"/>
</dbReference>
<dbReference type="Proteomes" id="UP000078348">
    <property type="component" value="Unassembled WGS sequence"/>
</dbReference>
<feature type="transmembrane region" description="Helical" evidence="2">
    <location>
        <begin position="122"/>
        <end position="142"/>
    </location>
</feature>
<evidence type="ECO:0000256" key="2">
    <source>
        <dbReference type="SAM" id="Phobius"/>
    </source>
</evidence>
<feature type="region of interest" description="Disordered" evidence="1">
    <location>
        <begin position="366"/>
        <end position="389"/>
    </location>
</feature>
<organism evidence="3 4">
    <name type="scientific">Blastocystis sp. subtype 1 (strain ATCC 50177 / NandII)</name>
    <dbReference type="NCBI Taxonomy" id="478820"/>
    <lineage>
        <taxon>Eukaryota</taxon>
        <taxon>Sar</taxon>
        <taxon>Stramenopiles</taxon>
        <taxon>Bigyra</taxon>
        <taxon>Opalozoa</taxon>
        <taxon>Opalinata</taxon>
        <taxon>Blastocystidae</taxon>
        <taxon>Blastocystis</taxon>
    </lineage>
</organism>
<comment type="caution">
    <text evidence="3">The sequence shown here is derived from an EMBL/GenBank/DDBJ whole genome shotgun (WGS) entry which is preliminary data.</text>
</comment>
<evidence type="ECO:0000313" key="4">
    <source>
        <dbReference type="Proteomes" id="UP000078348"/>
    </source>
</evidence>
<feature type="transmembrane region" description="Helical" evidence="2">
    <location>
        <begin position="92"/>
        <end position="116"/>
    </location>
</feature>
<evidence type="ECO:0000256" key="1">
    <source>
        <dbReference type="SAM" id="MobiDB-lite"/>
    </source>
</evidence>
<dbReference type="OrthoDB" id="188035at2759"/>
<keyword evidence="2" id="KW-0812">Transmembrane</keyword>
<evidence type="ECO:0000313" key="3">
    <source>
        <dbReference type="EMBL" id="OAO17958.1"/>
    </source>
</evidence>
<protein>
    <submittedName>
        <fullName evidence="3">BASS family transporter</fullName>
    </submittedName>
</protein>
<feature type="transmembrane region" description="Helical" evidence="2">
    <location>
        <begin position="186"/>
        <end position="211"/>
    </location>
</feature>
<dbReference type="InterPro" id="IPR016833">
    <property type="entry name" value="Put_Na-Bile_cotransptr"/>
</dbReference>
<keyword evidence="4" id="KW-1185">Reference proteome</keyword>